<dbReference type="EMBL" id="OBDZ01000011">
    <property type="protein sequence ID" value="SNY27388.1"/>
    <property type="molecule type" value="Genomic_DNA"/>
</dbReference>
<protein>
    <submittedName>
        <fullName evidence="3">Tfp pilus assembly protein PilN</fullName>
    </submittedName>
</protein>
<dbReference type="InterPro" id="IPR007813">
    <property type="entry name" value="PilN"/>
</dbReference>
<dbReference type="AlphaFoldDB" id="A0A285GVA2"/>
<keyword evidence="4" id="KW-1185">Reference proteome</keyword>
<dbReference type="PANTHER" id="PTHR40278">
    <property type="entry name" value="DNA UTILIZATION PROTEIN HOFN"/>
    <property type="match status" value="1"/>
</dbReference>
<feature type="transmembrane region" description="Helical" evidence="2">
    <location>
        <begin position="20"/>
        <end position="44"/>
    </location>
</feature>
<proteinExistence type="predicted"/>
<keyword evidence="1" id="KW-0175">Coiled coil</keyword>
<dbReference type="RefSeq" id="WP_097017696.1">
    <property type="nucleotide sequence ID" value="NZ_OBDZ01000011.1"/>
</dbReference>
<keyword evidence="2" id="KW-1133">Transmembrane helix</keyword>
<dbReference type="Pfam" id="PF05137">
    <property type="entry name" value="PilN"/>
    <property type="match status" value="1"/>
</dbReference>
<keyword evidence="2" id="KW-0472">Membrane</keyword>
<dbReference type="PANTHER" id="PTHR40278:SF1">
    <property type="entry name" value="DNA UTILIZATION PROTEIN HOFN"/>
    <property type="match status" value="1"/>
</dbReference>
<dbReference type="InterPro" id="IPR052534">
    <property type="entry name" value="Extracell_DNA_Util/SecSys_Comp"/>
</dbReference>
<dbReference type="OrthoDB" id="2113044at2"/>
<organism evidence="3 4">
    <name type="scientific">Orenia metallireducens</name>
    <dbReference type="NCBI Taxonomy" id="1413210"/>
    <lineage>
        <taxon>Bacteria</taxon>
        <taxon>Bacillati</taxon>
        <taxon>Bacillota</taxon>
        <taxon>Clostridia</taxon>
        <taxon>Halanaerobiales</taxon>
        <taxon>Halobacteroidaceae</taxon>
        <taxon>Orenia</taxon>
    </lineage>
</organism>
<evidence type="ECO:0000313" key="3">
    <source>
        <dbReference type="EMBL" id="SNY27388.1"/>
    </source>
</evidence>
<sequence length="196" mass="22548">MINLLPPDYPKPKTFSERMMVLIIIITSLTVIVFGSSFALGIVVEKKTLEKKMAVVEGKIIDINDQLKNLNKIEAKNAQIEERLTKLDQAFNQDLEWVIVLKELSNVIPNNTWLTRLDITEDRVFKIEGYILSGSKLKDIIKNSQKSKTFTNIDLRIFDQRSIHYSPDYEEAEGFYYEIDGTIDKSLDDNQSKDKG</sequence>
<feature type="coiled-coil region" evidence="1">
    <location>
        <begin position="63"/>
        <end position="90"/>
    </location>
</feature>
<reference evidence="4" key="1">
    <citation type="submission" date="2017-09" db="EMBL/GenBank/DDBJ databases">
        <authorList>
            <person name="Varghese N."/>
            <person name="Submissions S."/>
        </authorList>
    </citation>
    <scope>NUCLEOTIDE SEQUENCE [LARGE SCALE GENOMIC DNA]</scope>
    <source>
        <strain evidence="4">MSL47</strain>
    </source>
</reference>
<evidence type="ECO:0000256" key="2">
    <source>
        <dbReference type="SAM" id="Phobius"/>
    </source>
</evidence>
<evidence type="ECO:0000256" key="1">
    <source>
        <dbReference type="SAM" id="Coils"/>
    </source>
</evidence>
<accession>A0A285GVA2</accession>
<keyword evidence="2" id="KW-0812">Transmembrane</keyword>
<name>A0A285GVA2_9FIRM</name>
<gene>
    <name evidence="3" type="ORF">SAMN06265827_11115</name>
</gene>
<dbReference type="Proteomes" id="UP000219573">
    <property type="component" value="Unassembled WGS sequence"/>
</dbReference>
<evidence type="ECO:0000313" key="4">
    <source>
        <dbReference type="Proteomes" id="UP000219573"/>
    </source>
</evidence>